<feature type="compositionally biased region" description="Gly residues" evidence="9">
    <location>
        <begin position="308"/>
        <end position="317"/>
    </location>
</feature>
<evidence type="ECO:0000256" key="3">
    <source>
        <dbReference type="ARBA" id="ARBA00006916"/>
    </source>
</evidence>
<dbReference type="InterPro" id="IPR019310">
    <property type="entry name" value="Efg1"/>
</dbReference>
<dbReference type="GO" id="GO:0000462">
    <property type="term" value="P:maturation of SSU-rRNA from tricistronic rRNA transcript (SSU-rRNA, 5.8S rRNA, LSU-rRNA)"/>
    <property type="evidence" value="ECO:0007669"/>
    <property type="project" value="TreeGrafter"/>
</dbReference>
<evidence type="ECO:0000256" key="8">
    <source>
        <dbReference type="ARBA" id="ARBA00023242"/>
    </source>
</evidence>
<evidence type="ECO:0000256" key="5">
    <source>
        <dbReference type="ARBA" id="ARBA00019827"/>
    </source>
</evidence>
<evidence type="ECO:0000256" key="9">
    <source>
        <dbReference type="SAM" id="MobiDB-lite"/>
    </source>
</evidence>
<comment type="subcellular location">
    <subcellularLocation>
        <location evidence="2">Nucleus</location>
        <location evidence="2">Nucleolus</location>
    </subcellularLocation>
</comment>
<dbReference type="GO" id="GO:0005730">
    <property type="term" value="C:nucleolus"/>
    <property type="evidence" value="ECO:0007669"/>
    <property type="project" value="UniProtKB-SubCell"/>
</dbReference>
<evidence type="ECO:0000256" key="7">
    <source>
        <dbReference type="ARBA" id="ARBA00023054"/>
    </source>
</evidence>
<comment type="similarity">
    <text evidence="3">Belongs to the EFG1 family.</text>
</comment>
<feature type="compositionally biased region" description="Basic and acidic residues" evidence="9">
    <location>
        <begin position="33"/>
        <end position="49"/>
    </location>
</feature>
<dbReference type="GO" id="GO:0030688">
    <property type="term" value="C:preribosome, small subunit precursor"/>
    <property type="evidence" value="ECO:0007669"/>
    <property type="project" value="TreeGrafter"/>
</dbReference>
<organism evidence="10 11">
    <name type="scientific">Ophiocordyceps australis</name>
    <dbReference type="NCBI Taxonomy" id="1399860"/>
    <lineage>
        <taxon>Eukaryota</taxon>
        <taxon>Fungi</taxon>
        <taxon>Dikarya</taxon>
        <taxon>Ascomycota</taxon>
        <taxon>Pezizomycotina</taxon>
        <taxon>Sordariomycetes</taxon>
        <taxon>Hypocreomycetidae</taxon>
        <taxon>Hypocreales</taxon>
        <taxon>Ophiocordycipitaceae</taxon>
        <taxon>Ophiocordyceps</taxon>
    </lineage>
</organism>
<feature type="region of interest" description="Disordered" evidence="9">
    <location>
        <begin position="208"/>
        <end position="317"/>
    </location>
</feature>
<dbReference type="OrthoDB" id="47732at2759"/>
<dbReference type="Pfam" id="PF10153">
    <property type="entry name" value="Efg1"/>
    <property type="match status" value="1"/>
</dbReference>
<feature type="compositionally biased region" description="Polar residues" evidence="9">
    <location>
        <begin position="234"/>
        <end position="266"/>
    </location>
</feature>
<feature type="compositionally biased region" description="Polar residues" evidence="9">
    <location>
        <begin position="279"/>
        <end position="288"/>
    </location>
</feature>
<accession>A0A2C5XGJ7</accession>
<proteinExistence type="inferred from homology"/>
<evidence type="ECO:0000256" key="2">
    <source>
        <dbReference type="ARBA" id="ARBA00004604"/>
    </source>
</evidence>
<dbReference type="PANTHER" id="PTHR33911:SF1">
    <property type="entry name" value="RRNA-PROCESSING PROTEIN EFG1"/>
    <property type="match status" value="1"/>
</dbReference>
<name>A0A2C5XGJ7_9HYPO</name>
<feature type="compositionally biased region" description="Basic and acidic residues" evidence="9">
    <location>
        <begin position="208"/>
        <end position="217"/>
    </location>
</feature>
<dbReference type="InterPro" id="IPR050786">
    <property type="entry name" value="EFG1_rRNA-proc"/>
</dbReference>
<keyword evidence="7" id="KW-0175">Coiled coil</keyword>
<keyword evidence="6" id="KW-0698">rRNA processing</keyword>
<evidence type="ECO:0000256" key="4">
    <source>
        <dbReference type="ARBA" id="ARBA00018689"/>
    </source>
</evidence>
<gene>
    <name evidence="10" type="ORF">CDD81_7921</name>
</gene>
<evidence type="ECO:0000313" key="10">
    <source>
        <dbReference type="EMBL" id="PHH61818.1"/>
    </source>
</evidence>
<comment type="caution">
    <text evidence="10">The sequence shown here is derived from an EMBL/GenBank/DDBJ whole genome shotgun (WGS) entry which is preliminary data.</text>
</comment>
<keyword evidence="8" id="KW-0539">Nucleus</keyword>
<evidence type="ECO:0000313" key="11">
    <source>
        <dbReference type="Proteomes" id="UP000226192"/>
    </source>
</evidence>
<protein>
    <recommendedName>
        <fullName evidence="4">rRNA-processing protein EFG1</fullName>
    </recommendedName>
    <alternativeName>
        <fullName evidence="5">rRNA-processing protein efg1</fullName>
    </alternativeName>
</protein>
<dbReference type="AlphaFoldDB" id="A0A2C5XGJ7"/>
<comment type="function">
    <text evidence="1">Involved in rRNA processing.</text>
</comment>
<dbReference type="EMBL" id="NJET01000090">
    <property type="protein sequence ID" value="PHH61818.1"/>
    <property type="molecule type" value="Genomic_DNA"/>
</dbReference>
<dbReference type="Proteomes" id="UP000226192">
    <property type="component" value="Unassembled WGS sequence"/>
</dbReference>
<keyword evidence="11" id="KW-1185">Reference proteome</keyword>
<dbReference type="PANTHER" id="PTHR33911">
    <property type="entry name" value="RRNA-PROCESSING PROTEIN EFG1"/>
    <property type="match status" value="1"/>
</dbReference>
<sequence>MGTKRSLQDMDPQDDPSGGASAQTQPAKRKKFDGKAKHNAKEGTSEYAKKRARNIQRLLMRQQDLPADVCNEMERELAALKTDIVQRLQHKKRSAMISRYHMVRFFERKKASRLVKQLRHQLETNTDPDDVPRLKQELHVAEVDEAYTRYHPHLEPYVSMYGNVKTDQHVGKVSVAKIALMRAEKPPLWKAVEEAMEQGLQALTRLRERRPDVDASHFQKPKRPLTKPVARLGSTGQQMQAQTRAPQPSQPKGAQQQTRETASKQGPAQAAQKQHGKQSKTGNNQPQLNRRERRKQMHETKALEQDDGGGGGFFEEI</sequence>
<evidence type="ECO:0000256" key="6">
    <source>
        <dbReference type="ARBA" id="ARBA00022552"/>
    </source>
</evidence>
<feature type="region of interest" description="Disordered" evidence="9">
    <location>
        <begin position="1"/>
        <end position="49"/>
    </location>
</feature>
<evidence type="ECO:0000256" key="1">
    <source>
        <dbReference type="ARBA" id="ARBA00002773"/>
    </source>
</evidence>
<dbReference type="STRING" id="1399860.A0A2C5XGJ7"/>
<reference evidence="10 11" key="1">
    <citation type="submission" date="2017-06" db="EMBL/GenBank/DDBJ databases">
        <title>Ant-infecting Ophiocordyceps genomes reveal a high diversity of potential behavioral manipulation genes and a possible major role for enterotoxins.</title>
        <authorList>
            <person name="De Bekker C."/>
            <person name="Evans H.C."/>
            <person name="Brachmann A."/>
            <person name="Hughes D.P."/>
        </authorList>
    </citation>
    <scope>NUCLEOTIDE SEQUENCE [LARGE SCALE GENOMIC DNA]</scope>
    <source>
        <strain evidence="10 11">Map64</strain>
    </source>
</reference>